<dbReference type="PANTHER" id="PTHR33127">
    <property type="entry name" value="TRANSMEMBRANE PROTEIN"/>
    <property type="match status" value="1"/>
</dbReference>
<organism evidence="2">
    <name type="scientific">Setaria italica</name>
    <name type="common">Foxtail millet</name>
    <name type="synonym">Panicum italicum</name>
    <dbReference type="NCBI Taxonomy" id="4555"/>
    <lineage>
        <taxon>Eukaryota</taxon>
        <taxon>Viridiplantae</taxon>
        <taxon>Streptophyta</taxon>
        <taxon>Embryophyta</taxon>
        <taxon>Tracheophyta</taxon>
        <taxon>Spermatophyta</taxon>
        <taxon>Magnoliopsida</taxon>
        <taxon>Liliopsida</taxon>
        <taxon>Poales</taxon>
        <taxon>Poaceae</taxon>
        <taxon>PACMAD clade</taxon>
        <taxon>Panicoideae</taxon>
        <taxon>Panicodae</taxon>
        <taxon>Paniceae</taxon>
        <taxon>Cenchrinae</taxon>
        <taxon>Setaria</taxon>
    </lineage>
</organism>
<gene>
    <name evidence="2" type="ORF">SETIT_2G189900v2</name>
</gene>
<dbReference type="InterPro" id="IPR005174">
    <property type="entry name" value="KIB1-4_b-propeller"/>
</dbReference>
<accession>A0A368Q1C3</accession>
<proteinExistence type="predicted"/>
<dbReference type="PANTHER" id="PTHR33127:SF5">
    <property type="entry name" value="TRANSMEMBRANE PROTEIN"/>
    <property type="match status" value="1"/>
</dbReference>
<dbReference type="EMBL" id="CM003529">
    <property type="protein sequence ID" value="RCV11488.1"/>
    <property type="molecule type" value="Genomic_DNA"/>
</dbReference>
<dbReference type="AlphaFoldDB" id="A0A368Q1C3"/>
<name>A0A368Q1C3_SETIT</name>
<reference evidence="2" key="1">
    <citation type="journal article" date="2012" name="Nat. Biotechnol.">
        <title>Reference genome sequence of the model plant Setaria.</title>
        <authorList>
            <person name="Bennetzen J.L."/>
            <person name="Schmutz J."/>
            <person name="Wang H."/>
            <person name="Percifield R."/>
            <person name="Hawkins J."/>
            <person name="Pontaroli A.C."/>
            <person name="Estep M."/>
            <person name="Feng L."/>
            <person name="Vaughn J.N."/>
            <person name="Grimwood J."/>
            <person name="Jenkins J."/>
            <person name="Barry K."/>
            <person name="Lindquist E."/>
            <person name="Hellsten U."/>
            <person name="Deshpande S."/>
            <person name="Wang X."/>
            <person name="Wu X."/>
            <person name="Mitros T."/>
            <person name="Triplett J."/>
            <person name="Yang X."/>
            <person name="Ye C.Y."/>
            <person name="Mauro-Herrera M."/>
            <person name="Wang L."/>
            <person name="Li P."/>
            <person name="Sharma M."/>
            <person name="Sharma R."/>
            <person name="Ronald P.C."/>
            <person name="Panaud O."/>
            <person name="Kellogg E.A."/>
            <person name="Brutnell T.P."/>
            <person name="Doust A.N."/>
            <person name="Tuskan G.A."/>
            <person name="Rokhsar D."/>
            <person name="Devos K.M."/>
        </authorList>
    </citation>
    <scope>NUCLEOTIDE SEQUENCE [LARGE SCALE GENOMIC DNA]</scope>
    <source>
        <strain evidence="2">Yugu1</strain>
    </source>
</reference>
<sequence>MAALDLGRAPLLLFDNDGKTPGDGTQSRDDATFLFYNIPSKQLLRKRVDEMEGHRYWTTPQGWLVMAARGSPATFLWDPFTGARISLPPDREGFLRGDGPKRCLLSCKPVAAAEPSCLVLVVDLALAETVFWYCRLGVGGDDRRWLRHENEIAAAGSASLLVVLWAMGRLTSVGVKFFTNLVDKVVTLDFLPEPLFTCQSTVPVKPTTRARQLGSVGVRRDSRHLLRPSPFRKPSRSGGRLILAPVNGSQRNVACEAWAAMSS</sequence>
<reference evidence="2" key="2">
    <citation type="submission" date="2015-07" db="EMBL/GenBank/DDBJ databases">
        <authorList>
            <person name="Noorani M."/>
        </authorList>
    </citation>
    <scope>NUCLEOTIDE SEQUENCE</scope>
    <source>
        <strain evidence="2">Yugu1</strain>
    </source>
</reference>
<dbReference type="OrthoDB" id="692759at2759"/>
<evidence type="ECO:0000313" key="2">
    <source>
        <dbReference type="EMBL" id="RCV11488.1"/>
    </source>
</evidence>
<evidence type="ECO:0000259" key="1">
    <source>
        <dbReference type="Pfam" id="PF03478"/>
    </source>
</evidence>
<protein>
    <recommendedName>
        <fullName evidence="1">KIB1-4 beta-propeller domain-containing protein</fullName>
    </recommendedName>
</protein>
<dbReference type="Pfam" id="PF03478">
    <property type="entry name" value="Beta-prop_KIB1-4"/>
    <property type="match status" value="1"/>
</dbReference>
<feature type="domain" description="KIB1-4 beta-propeller" evidence="1">
    <location>
        <begin position="35"/>
        <end position="156"/>
    </location>
</feature>